<name>A0A395JN90_9GAMM</name>
<dbReference type="GO" id="GO:0008237">
    <property type="term" value="F:metallopeptidase activity"/>
    <property type="evidence" value="ECO:0007669"/>
    <property type="project" value="InterPro"/>
</dbReference>
<keyword evidence="3" id="KW-1185">Reference proteome</keyword>
<gene>
    <name evidence="2" type="ORF">DFR28_104295</name>
</gene>
<evidence type="ECO:0000313" key="2">
    <source>
        <dbReference type="EMBL" id="RBP49364.1"/>
    </source>
</evidence>
<protein>
    <submittedName>
        <fullName evidence="2">Dickkopf cysteine-rich protein</fullName>
    </submittedName>
</protein>
<comment type="caution">
    <text evidence="2">The sequence shown here is derived from an EMBL/GenBank/DDBJ whole genome shotgun (WGS) entry which is preliminary data.</text>
</comment>
<dbReference type="InParanoid" id="A0A395JN90"/>
<dbReference type="OrthoDB" id="6278496at2"/>
<dbReference type="AlphaFoldDB" id="A0A395JN90"/>
<feature type="compositionally biased region" description="Polar residues" evidence="1">
    <location>
        <begin position="456"/>
        <end position="470"/>
    </location>
</feature>
<accession>A0A395JN90</accession>
<evidence type="ECO:0000313" key="3">
    <source>
        <dbReference type="Proteomes" id="UP000253083"/>
    </source>
</evidence>
<dbReference type="Pfam" id="PF13582">
    <property type="entry name" value="Reprolysin_3"/>
    <property type="match status" value="1"/>
</dbReference>
<proteinExistence type="predicted"/>
<sequence>MKPLTFYRNLVVLTTVIVASLCFGMAQAKKSDYRDWNLDVVFYNASNDKTEADIAAAVARWVSKAEDIYQRRPSLKINYEIKRIQTRGGRNVSEMLFESQGEYAKFMDDHFDNVAVTKTEGNLTVLITDRLCSSRYKTGAKKGDRKCWGGYAHFPHDVNPFSKKRGITLVSNIDEFTFTHELGHVFGLKHTFEPYIGFNLQCNKSYKPKGRPEGECNSCAEGNVVYDAEGLPSSCKQRSNLMDYCTSNIDEEYLNTCQEERAANQRLQYMTTKGDTNYFKLKGLVGEPICKQDSDCESGRYCATGVATVGRNQCKELKPIGASCTAAKQCASDRCNTGKCKTADECQNDNDCGPNSICKLGPLGLGQNQCMDLKSPTCPSGWSYEIRNPLNKDRCNKTTTQTASLKCKLLVTDKAKNWTGPHGQKGADECRSKKGKKPKGVKCPSGYKHNIKAGSDTCTKSNTDHQTPTCPSGWDYKSQSGKDVCQDK</sequence>
<dbReference type="EMBL" id="QNRT01000004">
    <property type="protein sequence ID" value="RBP49364.1"/>
    <property type="molecule type" value="Genomic_DNA"/>
</dbReference>
<dbReference type="Gene3D" id="3.40.390.10">
    <property type="entry name" value="Collagenase (Catalytic Domain)"/>
    <property type="match status" value="1"/>
</dbReference>
<reference evidence="2 3" key="1">
    <citation type="submission" date="2018-06" db="EMBL/GenBank/DDBJ databases">
        <title>Genomic Encyclopedia of Type Strains, Phase IV (KMG-IV): sequencing the most valuable type-strain genomes for metagenomic binning, comparative biology and taxonomic classification.</title>
        <authorList>
            <person name="Goeker M."/>
        </authorList>
    </citation>
    <scope>NUCLEOTIDE SEQUENCE [LARGE SCALE GENOMIC DNA]</scope>
    <source>
        <strain evidence="2 3">DSM 24032</strain>
    </source>
</reference>
<evidence type="ECO:0000256" key="1">
    <source>
        <dbReference type="SAM" id="MobiDB-lite"/>
    </source>
</evidence>
<organism evidence="2 3">
    <name type="scientific">Arenicella xantha</name>
    <dbReference type="NCBI Taxonomy" id="644221"/>
    <lineage>
        <taxon>Bacteria</taxon>
        <taxon>Pseudomonadati</taxon>
        <taxon>Pseudomonadota</taxon>
        <taxon>Gammaproteobacteria</taxon>
        <taxon>Arenicellales</taxon>
        <taxon>Arenicellaceae</taxon>
        <taxon>Arenicella</taxon>
    </lineage>
</organism>
<dbReference type="RefSeq" id="WP_113955223.1">
    <property type="nucleotide sequence ID" value="NZ_QNRT01000004.1"/>
</dbReference>
<dbReference type="SUPFAM" id="SSF55486">
    <property type="entry name" value="Metalloproteases ('zincins'), catalytic domain"/>
    <property type="match status" value="1"/>
</dbReference>
<dbReference type="Proteomes" id="UP000253083">
    <property type="component" value="Unassembled WGS sequence"/>
</dbReference>
<dbReference type="InterPro" id="IPR024079">
    <property type="entry name" value="MetalloPept_cat_dom_sf"/>
</dbReference>
<feature type="region of interest" description="Disordered" evidence="1">
    <location>
        <begin position="418"/>
        <end position="488"/>
    </location>
</feature>